<evidence type="ECO:0000313" key="2">
    <source>
        <dbReference type="Proteomes" id="UP000194945"/>
    </source>
</evidence>
<comment type="caution">
    <text evidence="1">The sequence shown here is derived from an EMBL/GenBank/DDBJ whole genome shotgun (WGS) entry which is preliminary data.</text>
</comment>
<name>A0A242ZJB3_9BACI</name>
<reference evidence="1 2" key="1">
    <citation type="submission" date="2016-10" db="EMBL/GenBank/DDBJ databases">
        <title>Comparative genomics of Bacillus thuringiensis reveals a path to pathogens against multiple invertebrate hosts.</title>
        <authorList>
            <person name="Zheng J."/>
            <person name="Gao Q."/>
            <person name="Liu H."/>
            <person name="Peng D."/>
            <person name="Ruan L."/>
            <person name="Sun M."/>
        </authorList>
    </citation>
    <scope>NUCLEOTIDE SEQUENCE [LARGE SCALE GENOMIC DNA]</scope>
    <source>
        <strain evidence="1">BGSC 4BK1</strain>
    </source>
</reference>
<dbReference type="Proteomes" id="UP000194945">
    <property type="component" value="Unassembled WGS sequence"/>
</dbReference>
<organism evidence="1 2">
    <name type="scientific">Bacillus wiedmannii</name>
    <dbReference type="NCBI Taxonomy" id="1890302"/>
    <lineage>
        <taxon>Bacteria</taxon>
        <taxon>Bacillati</taxon>
        <taxon>Bacillota</taxon>
        <taxon>Bacilli</taxon>
        <taxon>Bacillales</taxon>
        <taxon>Bacillaceae</taxon>
        <taxon>Bacillus</taxon>
        <taxon>Bacillus cereus group</taxon>
    </lineage>
</organism>
<accession>A0A242ZJB3</accession>
<dbReference type="AlphaFoldDB" id="A0A242ZJB3"/>
<gene>
    <name evidence="1" type="ORF">BK730_06805</name>
</gene>
<evidence type="ECO:0000313" key="1">
    <source>
        <dbReference type="EMBL" id="OTX93290.1"/>
    </source>
</evidence>
<protein>
    <submittedName>
        <fullName evidence="1">Uncharacterized protein</fullName>
    </submittedName>
</protein>
<sequence length="62" mass="7101">MITNFDQSQSILQILFAYVDSLTIGGVPPITGRPPMRWYSKTGTQYRDKLFYIRGVSDEKTV</sequence>
<dbReference type="EMBL" id="NFDE01000022">
    <property type="protein sequence ID" value="OTX93290.1"/>
    <property type="molecule type" value="Genomic_DNA"/>
</dbReference>
<proteinExistence type="predicted"/>